<organism evidence="9 10">
    <name type="scientific">Rhodococcus artemisiae</name>
    <dbReference type="NCBI Taxonomy" id="714159"/>
    <lineage>
        <taxon>Bacteria</taxon>
        <taxon>Bacillati</taxon>
        <taxon>Actinomycetota</taxon>
        <taxon>Actinomycetes</taxon>
        <taxon>Mycobacteriales</taxon>
        <taxon>Nocardiaceae</taxon>
        <taxon>Rhodococcus</taxon>
    </lineage>
</organism>
<dbReference type="Proteomes" id="UP001336020">
    <property type="component" value="Unassembled WGS sequence"/>
</dbReference>
<name>A0ABU7LL62_9NOCA</name>
<evidence type="ECO:0000256" key="4">
    <source>
        <dbReference type="ARBA" id="ARBA00022692"/>
    </source>
</evidence>
<evidence type="ECO:0000256" key="5">
    <source>
        <dbReference type="ARBA" id="ARBA00022989"/>
    </source>
</evidence>
<proteinExistence type="inferred from homology"/>
<keyword evidence="5 7" id="KW-1133">Transmembrane helix</keyword>
<reference evidence="9 10" key="1">
    <citation type="submission" date="2023-07" db="EMBL/GenBank/DDBJ databases">
        <authorList>
            <person name="Girao M."/>
            <person name="Carvalho M.F."/>
        </authorList>
    </citation>
    <scope>NUCLEOTIDE SEQUENCE [LARGE SCALE GENOMIC DNA]</scope>
    <source>
        <strain evidence="9 10">YIM65754</strain>
    </source>
</reference>
<keyword evidence="3" id="KW-1003">Cell membrane</keyword>
<keyword evidence="6 7" id="KW-0472">Membrane</keyword>
<feature type="transmembrane region" description="Helical" evidence="7">
    <location>
        <begin position="184"/>
        <end position="206"/>
    </location>
</feature>
<comment type="subcellular location">
    <subcellularLocation>
        <location evidence="1 7">Cell membrane</location>
        <topology evidence="1 7">Multi-pass membrane protein</topology>
    </subcellularLocation>
</comment>
<evidence type="ECO:0000256" key="2">
    <source>
        <dbReference type="ARBA" id="ARBA00022448"/>
    </source>
</evidence>
<dbReference type="Pfam" id="PF19300">
    <property type="entry name" value="BPD_transp_1_N"/>
    <property type="match status" value="1"/>
</dbReference>
<feature type="transmembrane region" description="Helical" evidence="7">
    <location>
        <begin position="143"/>
        <end position="164"/>
    </location>
</feature>
<feature type="transmembrane region" description="Helical" evidence="7">
    <location>
        <begin position="294"/>
        <end position="316"/>
    </location>
</feature>
<evidence type="ECO:0000256" key="7">
    <source>
        <dbReference type="RuleBase" id="RU363032"/>
    </source>
</evidence>
<dbReference type="PANTHER" id="PTHR43163">
    <property type="entry name" value="DIPEPTIDE TRANSPORT SYSTEM PERMEASE PROTEIN DPPB-RELATED"/>
    <property type="match status" value="1"/>
</dbReference>
<evidence type="ECO:0000313" key="9">
    <source>
        <dbReference type="EMBL" id="MEE2061964.1"/>
    </source>
</evidence>
<dbReference type="InterPro" id="IPR045621">
    <property type="entry name" value="BPD_transp_1_N"/>
</dbReference>
<sequence length="322" mass="32564">MISTARHSGGVRLRPLLVTAARALVLILAVSVIVFGVTALLPGDAVSLRAAGRMSPEQLSVLRSAAGLDEPLPVRYLAWLTNVVGGDLGTSTSTGRSVASMLGNRLPVSTGIVSVALVVIIPLMGILAVLASHGGGRRPAGSAATTAIAALPQVVVAALVAAILSGRAGLVPPVSLIPAGRSPLAHLELLVLPALTLALPASAYAAMMLRGPLVDAADTPYIVDARMRGVGRARLTASYVLPVVAAPVVRVMSFVLAGLICGTALVENMFGLSGLGELFVTSIATRDVAVVQTISLLAAVVVVVGMAIADLVAACIGRKDPR</sequence>
<dbReference type="PROSITE" id="PS50928">
    <property type="entry name" value="ABC_TM1"/>
    <property type="match status" value="1"/>
</dbReference>
<dbReference type="RefSeq" id="WP_330137095.1">
    <property type="nucleotide sequence ID" value="NZ_JAUTXY010000025.1"/>
</dbReference>
<feature type="transmembrane region" description="Helical" evidence="7">
    <location>
        <begin position="111"/>
        <end position="131"/>
    </location>
</feature>
<dbReference type="PANTHER" id="PTHR43163:SF3">
    <property type="entry name" value="PEPTIDE ABC TRANSPORTER PERMEASE PROTEIN"/>
    <property type="match status" value="1"/>
</dbReference>
<evidence type="ECO:0000256" key="3">
    <source>
        <dbReference type="ARBA" id="ARBA00022475"/>
    </source>
</evidence>
<keyword evidence="10" id="KW-1185">Reference proteome</keyword>
<dbReference type="EMBL" id="JAUTXY010000025">
    <property type="protein sequence ID" value="MEE2061964.1"/>
    <property type="molecule type" value="Genomic_DNA"/>
</dbReference>
<keyword evidence="2 7" id="KW-0813">Transport</keyword>
<evidence type="ECO:0000259" key="8">
    <source>
        <dbReference type="PROSITE" id="PS50928"/>
    </source>
</evidence>
<feature type="transmembrane region" description="Helical" evidence="7">
    <location>
        <begin position="236"/>
        <end position="266"/>
    </location>
</feature>
<protein>
    <submittedName>
        <fullName evidence="9">ABC transporter permease</fullName>
    </submittedName>
</protein>
<dbReference type="InterPro" id="IPR000515">
    <property type="entry name" value="MetI-like"/>
</dbReference>
<comment type="caution">
    <text evidence="9">The sequence shown here is derived from an EMBL/GenBank/DDBJ whole genome shotgun (WGS) entry which is preliminary data.</text>
</comment>
<comment type="similarity">
    <text evidence="7">Belongs to the binding-protein-dependent transport system permease family.</text>
</comment>
<dbReference type="Pfam" id="PF00528">
    <property type="entry name" value="BPD_transp_1"/>
    <property type="match status" value="1"/>
</dbReference>
<evidence type="ECO:0000313" key="10">
    <source>
        <dbReference type="Proteomes" id="UP001336020"/>
    </source>
</evidence>
<accession>A0ABU7LL62</accession>
<evidence type="ECO:0000256" key="1">
    <source>
        <dbReference type="ARBA" id="ARBA00004651"/>
    </source>
</evidence>
<feature type="domain" description="ABC transmembrane type-1" evidence="8">
    <location>
        <begin position="106"/>
        <end position="313"/>
    </location>
</feature>
<keyword evidence="4 7" id="KW-0812">Transmembrane</keyword>
<gene>
    <name evidence="9" type="ORF">Q7514_31005</name>
</gene>
<feature type="transmembrane region" description="Helical" evidence="7">
    <location>
        <begin position="21"/>
        <end position="41"/>
    </location>
</feature>
<evidence type="ECO:0000256" key="6">
    <source>
        <dbReference type="ARBA" id="ARBA00023136"/>
    </source>
</evidence>